<sequence>MIKKWYFYTGLGLIIAFLSSGFKPFNLETTPWFLIDEQDGSHYLFPSEKQNDYTNLNIPFTGNFFIGFKEAIGYRESESKYKKINSLGYLGKYQFGIETLKAVGVHNSSAFLNSPEMQEKAFVALLAQNKWELKKEIEKYSGTLLNGIYVTESGILAAAHLGGPGSVKKYFKNKGKRYFRDAYGTSIQSYMKAFGGYDTSFIVADSNATIKSI</sequence>
<name>A0A1H5X1M5_9FLAO</name>
<accession>A0A1H5X1M5</accession>
<dbReference type="Proteomes" id="UP000236737">
    <property type="component" value="Unassembled WGS sequence"/>
</dbReference>
<proteinExistence type="predicted"/>
<keyword evidence="2" id="KW-1185">Reference proteome</keyword>
<gene>
    <name evidence="1" type="ORF">SAMN04488130_105152</name>
</gene>
<dbReference type="AlphaFoldDB" id="A0A1H5X1M5"/>
<reference evidence="2" key="1">
    <citation type="submission" date="2016-10" db="EMBL/GenBank/DDBJ databases">
        <authorList>
            <person name="Varghese N."/>
            <person name="Submissions S."/>
        </authorList>
    </citation>
    <scope>NUCLEOTIDE SEQUENCE [LARGE SCALE GENOMIC DNA]</scope>
    <source>
        <strain evidence="2">CGMCC 1.9230</strain>
    </source>
</reference>
<protein>
    <recommendedName>
        <fullName evidence="3">Peptidoglycan-binding protein LysM</fullName>
    </recommendedName>
</protein>
<organism evidence="1 2">
    <name type="scientific">Flavobacterium urumqiense</name>
    <dbReference type="NCBI Taxonomy" id="935224"/>
    <lineage>
        <taxon>Bacteria</taxon>
        <taxon>Pseudomonadati</taxon>
        <taxon>Bacteroidota</taxon>
        <taxon>Flavobacteriia</taxon>
        <taxon>Flavobacteriales</taxon>
        <taxon>Flavobacteriaceae</taxon>
        <taxon>Flavobacterium</taxon>
    </lineage>
</organism>
<dbReference type="RefSeq" id="WP_103999693.1">
    <property type="nucleotide sequence ID" value="NZ_FNVP01000005.1"/>
</dbReference>
<evidence type="ECO:0008006" key="3">
    <source>
        <dbReference type="Google" id="ProtNLM"/>
    </source>
</evidence>
<dbReference type="OrthoDB" id="1143238at2"/>
<dbReference type="EMBL" id="FNVP01000005">
    <property type="protein sequence ID" value="SEG05712.1"/>
    <property type="molecule type" value="Genomic_DNA"/>
</dbReference>
<evidence type="ECO:0000313" key="2">
    <source>
        <dbReference type="Proteomes" id="UP000236737"/>
    </source>
</evidence>
<evidence type="ECO:0000313" key="1">
    <source>
        <dbReference type="EMBL" id="SEG05712.1"/>
    </source>
</evidence>